<dbReference type="CDD" id="cd00117">
    <property type="entry name" value="TFP"/>
    <property type="match status" value="1"/>
</dbReference>
<comment type="subcellular location">
    <subcellularLocation>
        <location evidence="1">Cell membrane</location>
        <topology evidence="1">Lipid-anchor</topology>
        <topology evidence="1">GPI-anchor</topology>
    </subcellularLocation>
</comment>
<evidence type="ECO:0000256" key="5">
    <source>
        <dbReference type="ARBA" id="ARBA00023136"/>
    </source>
</evidence>
<proteinExistence type="inferred from homology"/>
<evidence type="ECO:0000313" key="12">
    <source>
        <dbReference type="Proteomes" id="UP000314294"/>
    </source>
</evidence>
<evidence type="ECO:0000256" key="4">
    <source>
        <dbReference type="ARBA" id="ARBA00022729"/>
    </source>
</evidence>
<keyword evidence="8" id="KW-0449">Lipoprotein</keyword>
<evidence type="ECO:0000256" key="1">
    <source>
        <dbReference type="ARBA" id="ARBA00004609"/>
    </source>
</evidence>
<evidence type="ECO:0000256" key="3">
    <source>
        <dbReference type="ARBA" id="ARBA00022622"/>
    </source>
</evidence>
<evidence type="ECO:0000256" key="2">
    <source>
        <dbReference type="ARBA" id="ARBA00022475"/>
    </source>
</evidence>
<sequence>MRSDYDPMNTLDNSIRSVEPLSCYTCDVGFLGFCCHKTPVNCTATEDKCYSAVAKFSAVEFEMHESGCTEESGCGDSHGHVLNVNYTITKTCCSNSLCNGAASTQLPLTLTSYALGAALVAVWSHWGL</sequence>
<dbReference type="GO" id="GO:0035036">
    <property type="term" value="P:sperm-egg recognition"/>
    <property type="evidence" value="ECO:0007669"/>
    <property type="project" value="TreeGrafter"/>
</dbReference>
<dbReference type="GO" id="GO:0005886">
    <property type="term" value="C:plasma membrane"/>
    <property type="evidence" value="ECO:0007669"/>
    <property type="project" value="UniProtKB-SubCell"/>
</dbReference>
<reference evidence="11 12" key="1">
    <citation type="submission" date="2019-03" db="EMBL/GenBank/DDBJ databases">
        <title>First draft genome of Liparis tanakae, snailfish: a comprehensive survey of snailfish specific genes.</title>
        <authorList>
            <person name="Kim W."/>
            <person name="Song I."/>
            <person name="Jeong J.-H."/>
            <person name="Kim D."/>
            <person name="Kim S."/>
            <person name="Ryu S."/>
            <person name="Song J.Y."/>
            <person name="Lee S.K."/>
        </authorList>
    </citation>
    <scope>NUCLEOTIDE SEQUENCE [LARGE SCALE GENOMIC DNA]</scope>
    <source>
        <tissue evidence="11">Muscle</tissue>
    </source>
</reference>
<keyword evidence="7" id="KW-0325">Glycoprotein</keyword>
<comment type="caution">
    <text evidence="11">The sequence shown here is derived from an EMBL/GenBank/DDBJ whole genome shotgun (WGS) entry which is preliminary data.</text>
</comment>
<evidence type="ECO:0000313" key="11">
    <source>
        <dbReference type="EMBL" id="TNN31177.1"/>
    </source>
</evidence>
<evidence type="ECO:0000256" key="9">
    <source>
        <dbReference type="ARBA" id="ARBA00029446"/>
    </source>
</evidence>
<dbReference type="EMBL" id="SRLO01003727">
    <property type="protein sequence ID" value="TNN31177.1"/>
    <property type="molecule type" value="Genomic_DNA"/>
</dbReference>
<keyword evidence="5" id="KW-0472">Membrane</keyword>
<gene>
    <name evidence="11" type="ORF">EYF80_058671</name>
</gene>
<organism evidence="11 12">
    <name type="scientific">Liparis tanakae</name>
    <name type="common">Tanaka's snailfish</name>
    <dbReference type="NCBI Taxonomy" id="230148"/>
    <lineage>
        <taxon>Eukaryota</taxon>
        <taxon>Metazoa</taxon>
        <taxon>Chordata</taxon>
        <taxon>Craniata</taxon>
        <taxon>Vertebrata</taxon>
        <taxon>Euteleostomi</taxon>
        <taxon>Actinopterygii</taxon>
        <taxon>Neopterygii</taxon>
        <taxon>Teleostei</taxon>
        <taxon>Neoteleostei</taxon>
        <taxon>Acanthomorphata</taxon>
        <taxon>Eupercaria</taxon>
        <taxon>Perciformes</taxon>
        <taxon>Cottioidei</taxon>
        <taxon>Cottales</taxon>
        <taxon>Liparidae</taxon>
        <taxon>Liparis</taxon>
    </lineage>
</organism>
<evidence type="ECO:0000256" key="7">
    <source>
        <dbReference type="ARBA" id="ARBA00023180"/>
    </source>
</evidence>
<protein>
    <recommendedName>
        <fullName evidence="10">UPAR/Ly6 domain-containing protein</fullName>
    </recommendedName>
</protein>
<keyword evidence="3" id="KW-0336">GPI-anchor</keyword>
<dbReference type="Pfam" id="PF00021">
    <property type="entry name" value="UPAR_LY6"/>
    <property type="match status" value="1"/>
</dbReference>
<evidence type="ECO:0000259" key="10">
    <source>
        <dbReference type="Pfam" id="PF00021"/>
    </source>
</evidence>
<dbReference type="InterPro" id="IPR016054">
    <property type="entry name" value="LY6_UPA_recep-like"/>
</dbReference>
<dbReference type="Proteomes" id="UP000314294">
    <property type="component" value="Unassembled WGS sequence"/>
</dbReference>
<dbReference type="SUPFAM" id="SSF57302">
    <property type="entry name" value="Snake toxin-like"/>
    <property type="match status" value="1"/>
</dbReference>
<name>A0A4Z2EQG0_9TELE</name>
<dbReference type="PANTHER" id="PTHR47613:SF1">
    <property type="entry name" value="SPERM ACROSOME MEMBRANE-ASSOCIATED PROTEIN 4"/>
    <property type="match status" value="1"/>
</dbReference>
<keyword evidence="12" id="KW-1185">Reference proteome</keyword>
<dbReference type="OrthoDB" id="8835233at2759"/>
<accession>A0A4Z2EQG0</accession>
<evidence type="ECO:0000256" key="8">
    <source>
        <dbReference type="ARBA" id="ARBA00023288"/>
    </source>
</evidence>
<keyword evidence="2" id="KW-1003">Cell membrane</keyword>
<feature type="domain" description="UPAR/Ly6" evidence="10">
    <location>
        <begin position="21"/>
        <end position="100"/>
    </location>
</feature>
<dbReference type="InterPro" id="IPR046354">
    <property type="entry name" value="SPACA4/Bouncer"/>
</dbReference>
<comment type="similarity">
    <text evidence="9">Belongs to the SPACA4/bouncer family.</text>
</comment>
<evidence type="ECO:0000256" key="6">
    <source>
        <dbReference type="ARBA" id="ARBA00023157"/>
    </source>
</evidence>
<dbReference type="PANTHER" id="PTHR47613">
    <property type="entry name" value="SPERM ACROSOME MEMBRANE-ASSOCIATED PROTEIN 4"/>
    <property type="match status" value="1"/>
</dbReference>
<keyword evidence="6" id="KW-1015">Disulfide bond</keyword>
<dbReference type="InterPro" id="IPR045860">
    <property type="entry name" value="Snake_toxin-like_sf"/>
</dbReference>
<dbReference type="GO" id="GO:0098552">
    <property type="term" value="C:side of membrane"/>
    <property type="evidence" value="ECO:0007669"/>
    <property type="project" value="UniProtKB-KW"/>
</dbReference>
<keyword evidence="4" id="KW-0732">Signal</keyword>
<dbReference type="AlphaFoldDB" id="A0A4Z2EQG0"/>
<dbReference type="Gene3D" id="2.10.60.10">
    <property type="entry name" value="CD59"/>
    <property type="match status" value="1"/>
</dbReference>